<dbReference type="Proteomes" id="UP000092730">
    <property type="component" value="Chromosome 2"/>
</dbReference>
<dbReference type="InterPro" id="IPR053183">
    <property type="entry name" value="ASL1"/>
</dbReference>
<dbReference type="PANTHER" id="PTHR34154:SF3">
    <property type="entry name" value="ALKALI-SENSITIVE LINKAGE PROTEIN 1"/>
    <property type="match status" value="1"/>
</dbReference>
<name>A0A1B9G9V2_9TREE</name>
<dbReference type="STRING" id="1296100.A0A1B9G9V2"/>
<sequence length="272" mass="31333">MASSQEIANLDINKPGKAGISWPIQEKTSDPVAKFFQPGSKLTWHWNWSKHWKGPLVPETSPDLEINAEFIPMVWSPELVQDGHGLQPGWKLLMGFNEPDHYDPAVARKTSPRDAFPAWIEMHKWLTEPDQKLVSPAVAGSVDWLKEFFSLIPPETQPAYLAVHVYTTTFESFVATIENYWNEFKLPIIVDEFAMQSFEPNVPGPQNQQQVHDYMGQTTKWLDETPYIYKYSWFGACRDSYHLHGVHEYNRLMNKDGEITPLGWQYINGGHD</sequence>
<evidence type="ECO:0000313" key="2">
    <source>
        <dbReference type="EMBL" id="OCF27815.1"/>
    </source>
</evidence>
<reference evidence="2" key="1">
    <citation type="submission" date="2013-07" db="EMBL/GenBank/DDBJ databases">
        <title>The Genome Sequence of Cryptococcus bestiolae CBS10118.</title>
        <authorList>
            <consortium name="The Broad Institute Genome Sequencing Platform"/>
            <person name="Cuomo C."/>
            <person name="Litvintseva A."/>
            <person name="Chen Y."/>
            <person name="Heitman J."/>
            <person name="Sun S."/>
            <person name="Springer D."/>
            <person name="Dromer F."/>
            <person name="Young S.K."/>
            <person name="Zeng Q."/>
            <person name="Gargeya S."/>
            <person name="Fitzgerald M."/>
            <person name="Abouelleil A."/>
            <person name="Alvarado L."/>
            <person name="Berlin A.M."/>
            <person name="Chapman S.B."/>
            <person name="Dewar J."/>
            <person name="Goldberg J."/>
            <person name="Griggs A."/>
            <person name="Gujja S."/>
            <person name="Hansen M."/>
            <person name="Howarth C."/>
            <person name="Imamovic A."/>
            <person name="Larimer J."/>
            <person name="McCowan C."/>
            <person name="Murphy C."/>
            <person name="Pearson M."/>
            <person name="Priest M."/>
            <person name="Roberts A."/>
            <person name="Saif S."/>
            <person name="Shea T."/>
            <person name="Sykes S."/>
            <person name="Wortman J."/>
            <person name="Nusbaum C."/>
            <person name="Birren B."/>
        </authorList>
    </citation>
    <scope>NUCLEOTIDE SEQUENCE [LARGE SCALE GENOMIC DNA]</scope>
    <source>
        <strain evidence="2">CBS 10118</strain>
    </source>
</reference>
<dbReference type="InterPro" id="IPR024655">
    <property type="entry name" value="Asl1_glyco_hydro_catalytic"/>
</dbReference>
<evidence type="ECO:0000259" key="1">
    <source>
        <dbReference type="Pfam" id="PF11790"/>
    </source>
</evidence>
<dbReference type="VEuPathDB" id="FungiDB:I302_02664"/>
<reference evidence="2" key="3">
    <citation type="submission" date="2014-01" db="EMBL/GenBank/DDBJ databases">
        <title>Evolution of pathogenesis and genome organization in the Tremellales.</title>
        <authorList>
            <person name="Cuomo C."/>
            <person name="Litvintseva A."/>
            <person name="Heitman J."/>
            <person name="Chen Y."/>
            <person name="Sun S."/>
            <person name="Springer D."/>
            <person name="Dromer F."/>
            <person name="Young S."/>
            <person name="Zeng Q."/>
            <person name="Chapman S."/>
            <person name="Gujja S."/>
            <person name="Saif S."/>
            <person name="Birren B."/>
        </authorList>
    </citation>
    <scope>NUCLEOTIDE SEQUENCE</scope>
    <source>
        <strain evidence="2">CBS 10118</strain>
    </source>
</reference>
<evidence type="ECO:0000313" key="3">
    <source>
        <dbReference type="EMBL" id="WVW81955.1"/>
    </source>
</evidence>
<dbReference type="AlphaFoldDB" id="A0A1B9G9V2"/>
<dbReference type="OrthoDB" id="5959761at2759"/>
<feature type="domain" description="Asl1-like glycosyl hydrolase catalytic" evidence="1">
    <location>
        <begin position="23"/>
        <end position="266"/>
    </location>
</feature>
<reference evidence="3" key="2">
    <citation type="submission" date="2013-07" db="EMBL/GenBank/DDBJ databases">
        <authorList>
            <consortium name="The Broad Institute Genome Sequencing Platform"/>
            <person name="Cuomo C."/>
            <person name="Litvintseva A."/>
            <person name="Chen Y."/>
            <person name="Heitman J."/>
            <person name="Sun S."/>
            <person name="Springer D."/>
            <person name="Dromer F."/>
            <person name="Young S.K."/>
            <person name="Zeng Q."/>
            <person name="Gargeya S."/>
            <person name="Fitzgerald M."/>
            <person name="Abouelleil A."/>
            <person name="Alvarado L."/>
            <person name="Berlin A.M."/>
            <person name="Chapman S.B."/>
            <person name="Dewar J."/>
            <person name="Goldberg J."/>
            <person name="Griggs A."/>
            <person name="Gujja S."/>
            <person name="Hansen M."/>
            <person name="Howarth C."/>
            <person name="Imamovic A."/>
            <person name="Larimer J."/>
            <person name="McCowan C."/>
            <person name="Murphy C."/>
            <person name="Pearson M."/>
            <person name="Priest M."/>
            <person name="Roberts A."/>
            <person name="Saif S."/>
            <person name="Shea T."/>
            <person name="Sykes S."/>
            <person name="Wortman J."/>
            <person name="Nusbaum C."/>
            <person name="Birren B."/>
        </authorList>
    </citation>
    <scope>NUCLEOTIDE SEQUENCE</scope>
    <source>
        <strain evidence="3">CBS 10118</strain>
    </source>
</reference>
<dbReference type="GO" id="GO:0071966">
    <property type="term" value="P:fungal-type cell wall polysaccharide metabolic process"/>
    <property type="evidence" value="ECO:0007669"/>
    <property type="project" value="TreeGrafter"/>
</dbReference>
<dbReference type="GeneID" id="30207063"/>
<reference evidence="3" key="4">
    <citation type="submission" date="2024-02" db="EMBL/GenBank/DDBJ databases">
        <title>Comparative genomics of Cryptococcus and Kwoniella reveals pathogenesis evolution and contrasting modes of karyotype evolution via chromosome fusion or intercentromeric recombination.</title>
        <authorList>
            <person name="Coelho M.A."/>
            <person name="David-Palma M."/>
            <person name="Shea T."/>
            <person name="Bowers K."/>
            <person name="McGinley-Smith S."/>
            <person name="Mohammad A.W."/>
            <person name="Gnirke A."/>
            <person name="Yurkov A.M."/>
            <person name="Nowrousian M."/>
            <person name="Sun S."/>
            <person name="Cuomo C.A."/>
            <person name="Heitman J."/>
        </authorList>
    </citation>
    <scope>NUCLEOTIDE SEQUENCE</scope>
    <source>
        <strain evidence="3">CBS 10118</strain>
    </source>
</reference>
<evidence type="ECO:0000313" key="4">
    <source>
        <dbReference type="Proteomes" id="UP000092730"/>
    </source>
</evidence>
<gene>
    <name evidence="2" type="ORF">I302_02664</name>
    <name evidence="3" type="ORF">I302_103958</name>
</gene>
<dbReference type="InterPro" id="IPR017853">
    <property type="entry name" value="GH"/>
</dbReference>
<organism evidence="2">
    <name type="scientific">Kwoniella bestiolae CBS 10118</name>
    <dbReference type="NCBI Taxonomy" id="1296100"/>
    <lineage>
        <taxon>Eukaryota</taxon>
        <taxon>Fungi</taxon>
        <taxon>Dikarya</taxon>
        <taxon>Basidiomycota</taxon>
        <taxon>Agaricomycotina</taxon>
        <taxon>Tremellomycetes</taxon>
        <taxon>Tremellales</taxon>
        <taxon>Cryptococcaceae</taxon>
        <taxon>Kwoniella</taxon>
    </lineage>
</organism>
<keyword evidence="4" id="KW-1185">Reference proteome</keyword>
<dbReference type="KEGG" id="kbi:30207063"/>
<dbReference type="Pfam" id="PF11790">
    <property type="entry name" value="Glyco_hydro_cc"/>
    <property type="match status" value="1"/>
</dbReference>
<dbReference type="RefSeq" id="XP_019048885.1">
    <property type="nucleotide sequence ID" value="XM_019189323.1"/>
</dbReference>
<dbReference type="EMBL" id="KI894019">
    <property type="protein sequence ID" value="OCF27815.1"/>
    <property type="molecule type" value="Genomic_DNA"/>
</dbReference>
<dbReference type="EMBL" id="CP144542">
    <property type="protein sequence ID" value="WVW81955.1"/>
    <property type="molecule type" value="Genomic_DNA"/>
</dbReference>
<dbReference type="PANTHER" id="PTHR34154">
    <property type="entry name" value="ALKALI-SENSITIVE LINKAGE PROTEIN 1"/>
    <property type="match status" value="1"/>
</dbReference>
<proteinExistence type="predicted"/>
<protein>
    <recommendedName>
        <fullName evidence="1">Asl1-like glycosyl hydrolase catalytic domain-containing protein</fullName>
    </recommendedName>
</protein>
<dbReference type="SUPFAM" id="SSF51445">
    <property type="entry name" value="(Trans)glycosidases"/>
    <property type="match status" value="1"/>
</dbReference>
<dbReference type="GO" id="GO:0009277">
    <property type="term" value="C:fungal-type cell wall"/>
    <property type="evidence" value="ECO:0007669"/>
    <property type="project" value="TreeGrafter"/>
</dbReference>
<accession>A0A1B9G9V2</accession>